<dbReference type="Proteomes" id="UP000187209">
    <property type="component" value="Unassembled WGS sequence"/>
</dbReference>
<evidence type="ECO:0000259" key="1">
    <source>
        <dbReference type="PROSITE" id="PS50053"/>
    </source>
</evidence>
<dbReference type="Gene3D" id="3.10.20.90">
    <property type="entry name" value="Phosphatidylinositol 3-kinase Catalytic Subunit, Chain A, domain 1"/>
    <property type="match status" value="1"/>
</dbReference>
<dbReference type="PANTHER" id="PTHR10677">
    <property type="entry name" value="UBIQUILIN"/>
    <property type="match status" value="1"/>
</dbReference>
<reference evidence="2 3" key="1">
    <citation type="submission" date="2016-11" db="EMBL/GenBank/DDBJ databases">
        <title>The macronuclear genome of Stentor coeruleus: a giant cell with tiny introns.</title>
        <authorList>
            <person name="Slabodnick M."/>
            <person name="Ruby J.G."/>
            <person name="Reiff S.B."/>
            <person name="Swart E.C."/>
            <person name="Gosai S."/>
            <person name="Prabakaran S."/>
            <person name="Witkowska E."/>
            <person name="Larue G.E."/>
            <person name="Fisher S."/>
            <person name="Freeman R.M."/>
            <person name="Gunawardena J."/>
            <person name="Chu W."/>
            <person name="Stover N.A."/>
            <person name="Gregory B.D."/>
            <person name="Nowacki M."/>
            <person name="Derisi J."/>
            <person name="Roy S.W."/>
            <person name="Marshall W.F."/>
            <person name="Sood P."/>
        </authorList>
    </citation>
    <scope>NUCLEOTIDE SEQUENCE [LARGE SCALE GENOMIC DNA]</scope>
    <source>
        <strain evidence="2">WM001</strain>
    </source>
</reference>
<sequence length="125" mass="14414">MKNNESINCPQCFKITSNINMIKSCQSINRILLSRIQGIEDNTQDNSDEICILIRNIKNRFFELNVNRNETVKKLKEMVKDVEGIDPNSQWLIYNGRGLQNENTIKECEIRNGHIISLVVRSFGG</sequence>
<comment type="caution">
    <text evidence="2">The sequence shown here is derived from an EMBL/GenBank/DDBJ whole genome shotgun (WGS) entry which is preliminary data.</text>
</comment>
<dbReference type="PRINTS" id="PR00348">
    <property type="entry name" value="UBIQUITIN"/>
</dbReference>
<dbReference type="InterPro" id="IPR019956">
    <property type="entry name" value="Ubiquitin_dom"/>
</dbReference>
<dbReference type="SUPFAM" id="SSF54236">
    <property type="entry name" value="Ubiquitin-like"/>
    <property type="match status" value="1"/>
</dbReference>
<dbReference type="SMART" id="SM00213">
    <property type="entry name" value="UBQ"/>
    <property type="match status" value="1"/>
</dbReference>
<name>A0A1R2AP08_9CILI</name>
<feature type="domain" description="Ubiquitin-like" evidence="1">
    <location>
        <begin position="50"/>
        <end position="125"/>
    </location>
</feature>
<dbReference type="GO" id="GO:0031593">
    <property type="term" value="F:polyubiquitin modification-dependent protein binding"/>
    <property type="evidence" value="ECO:0007669"/>
    <property type="project" value="TreeGrafter"/>
</dbReference>
<dbReference type="InterPro" id="IPR029071">
    <property type="entry name" value="Ubiquitin-like_domsf"/>
</dbReference>
<dbReference type="GO" id="GO:0006511">
    <property type="term" value="P:ubiquitin-dependent protein catabolic process"/>
    <property type="evidence" value="ECO:0007669"/>
    <property type="project" value="TreeGrafter"/>
</dbReference>
<dbReference type="InterPro" id="IPR015496">
    <property type="entry name" value="Ubiquilin"/>
</dbReference>
<dbReference type="OrthoDB" id="9450922at2759"/>
<keyword evidence="3" id="KW-1185">Reference proteome</keyword>
<dbReference type="EMBL" id="MPUH01001780">
    <property type="protein sequence ID" value="OMJ66226.1"/>
    <property type="molecule type" value="Genomic_DNA"/>
</dbReference>
<dbReference type="PROSITE" id="PS50053">
    <property type="entry name" value="UBIQUITIN_2"/>
    <property type="match status" value="1"/>
</dbReference>
<proteinExistence type="predicted"/>
<evidence type="ECO:0000313" key="3">
    <source>
        <dbReference type="Proteomes" id="UP000187209"/>
    </source>
</evidence>
<dbReference type="AlphaFoldDB" id="A0A1R2AP08"/>
<evidence type="ECO:0000313" key="2">
    <source>
        <dbReference type="EMBL" id="OMJ66226.1"/>
    </source>
</evidence>
<dbReference type="Pfam" id="PF00240">
    <property type="entry name" value="ubiquitin"/>
    <property type="match status" value="1"/>
</dbReference>
<dbReference type="PANTHER" id="PTHR10677:SF3">
    <property type="entry name" value="FI07626P-RELATED"/>
    <property type="match status" value="1"/>
</dbReference>
<dbReference type="GO" id="GO:0005829">
    <property type="term" value="C:cytosol"/>
    <property type="evidence" value="ECO:0007669"/>
    <property type="project" value="TreeGrafter"/>
</dbReference>
<accession>A0A1R2AP08</accession>
<protein>
    <recommendedName>
        <fullName evidence="1">Ubiquitin-like domain-containing protein</fullName>
    </recommendedName>
</protein>
<dbReference type="CDD" id="cd17039">
    <property type="entry name" value="Ubl_ubiquitin_like"/>
    <property type="match status" value="1"/>
</dbReference>
<gene>
    <name evidence="2" type="ORF">SteCoe_37012</name>
</gene>
<organism evidence="2 3">
    <name type="scientific">Stentor coeruleus</name>
    <dbReference type="NCBI Taxonomy" id="5963"/>
    <lineage>
        <taxon>Eukaryota</taxon>
        <taxon>Sar</taxon>
        <taxon>Alveolata</taxon>
        <taxon>Ciliophora</taxon>
        <taxon>Postciliodesmatophora</taxon>
        <taxon>Heterotrichea</taxon>
        <taxon>Heterotrichida</taxon>
        <taxon>Stentoridae</taxon>
        <taxon>Stentor</taxon>
    </lineage>
</organism>
<dbReference type="InterPro" id="IPR000626">
    <property type="entry name" value="Ubiquitin-like_dom"/>
</dbReference>